<accession>A0A502GE68</accession>
<comment type="caution">
    <text evidence="1">The sequence shown here is derived from an EMBL/GenBank/DDBJ whole genome shotgun (WGS) entry which is preliminary data.</text>
</comment>
<gene>
    <name evidence="1" type="ORF">EAH77_15805</name>
</gene>
<evidence type="ECO:0000313" key="1">
    <source>
        <dbReference type="EMBL" id="TPG60031.1"/>
    </source>
</evidence>
<name>A0A502GE68_9GAMM</name>
<protein>
    <submittedName>
        <fullName evidence="1">Uncharacterized protein</fullName>
    </submittedName>
</protein>
<dbReference type="Proteomes" id="UP000317663">
    <property type="component" value="Unassembled WGS sequence"/>
</dbReference>
<sequence>MSEIIKAAIKAALVITQTSGRDTQYVYGLNLKILRAVKTTNLQLNTRIFVGDDIWTKFNFDRKYWVSRAVLCYSTGSGYATLISLLFEDGVRGYVCKGYRIEIIESSNLGKFTKGTGRTAQYKVKDRLEVLQEFINSDDLVKSILSKHRNFILSSKYSIFFYISGFKMLAFNDMLFFATSGTTNVFMSLLKYDYLDENYRSRTKSPWAEPDPAYAKRNFPGYGSYNDVLEELTMGLGVVEAPVAMRFKEPLPPEVFAQFKKRDLTAECAELLKNKEELPDYLSPKDWPFKVVLKDVKMASASLLKYTAVISK</sequence>
<dbReference type="RefSeq" id="WP_140473759.1">
    <property type="nucleotide sequence ID" value="NZ_RCZD01000008.1"/>
</dbReference>
<dbReference type="AlphaFoldDB" id="A0A502GE68"/>
<evidence type="ECO:0000313" key="2">
    <source>
        <dbReference type="Proteomes" id="UP000317663"/>
    </source>
</evidence>
<dbReference type="EMBL" id="RCZD01000008">
    <property type="protein sequence ID" value="TPG60031.1"/>
    <property type="molecule type" value="Genomic_DNA"/>
</dbReference>
<proteinExistence type="predicted"/>
<organism evidence="1 2">
    <name type="scientific">Ewingella americana</name>
    <dbReference type="NCBI Taxonomy" id="41202"/>
    <lineage>
        <taxon>Bacteria</taxon>
        <taxon>Pseudomonadati</taxon>
        <taxon>Pseudomonadota</taxon>
        <taxon>Gammaproteobacteria</taxon>
        <taxon>Enterobacterales</taxon>
        <taxon>Yersiniaceae</taxon>
        <taxon>Ewingella</taxon>
    </lineage>
</organism>
<keyword evidence="2" id="KW-1185">Reference proteome</keyword>
<reference evidence="1 2" key="1">
    <citation type="journal article" date="2019" name="Environ. Microbiol.">
        <title>Species interactions and distinct microbial communities in high Arctic permafrost affected cryosols are associated with the CH4 and CO2 gas fluxes.</title>
        <authorList>
            <person name="Altshuler I."/>
            <person name="Hamel J."/>
            <person name="Turney S."/>
            <person name="Magnuson E."/>
            <person name="Levesque R."/>
            <person name="Greer C."/>
            <person name="Whyte L.G."/>
        </authorList>
    </citation>
    <scope>NUCLEOTIDE SEQUENCE [LARGE SCALE GENOMIC DNA]</scope>
    <source>
        <strain evidence="1 2">E4</strain>
    </source>
</reference>